<gene>
    <name evidence="7" type="ORF">FD754_011624</name>
</gene>
<evidence type="ECO:0008006" key="9">
    <source>
        <dbReference type="Google" id="ProtNLM"/>
    </source>
</evidence>
<comment type="caution">
    <text evidence="7">The sequence shown here is derived from an EMBL/GenBank/DDBJ whole genome shotgun (WGS) entry which is preliminary data.</text>
</comment>
<feature type="coiled-coil region" evidence="5">
    <location>
        <begin position="102"/>
        <end position="136"/>
    </location>
</feature>
<organism evidence="7 8">
    <name type="scientific">Muntiacus muntjak</name>
    <name type="common">Barking deer</name>
    <name type="synonym">Indian muntjac</name>
    <dbReference type="NCBI Taxonomy" id="9888"/>
    <lineage>
        <taxon>Eukaryota</taxon>
        <taxon>Metazoa</taxon>
        <taxon>Chordata</taxon>
        <taxon>Craniata</taxon>
        <taxon>Vertebrata</taxon>
        <taxon>Euteleostomi</taxon>
        <taxon>Mammalia</taxon>
        <taxon>Eutheria</taxon>
        <taxon>Laurasiatheria</taxon>
        <taxon>Artiodactyla</taxon>
        <taxon>Ruminantia</taxon>
        <taxon>Pecora</taxon>
        <taxon>Cervidae</taxon>
        <taxon>Muntiacinae</taxon>
        <taxon>Muntiacus</taxon>
    </lineage>
</organism>
<dbReference type="GO" id="GO:0003779">
    <property type="term" value="F:actin binding"/>
    <property type="evidence" value="ECO:0007669"/>
    <property type="project" value="UniProtKB-KW"/>
</dbReference>
<comment type="similarity">
    <text evidence="1">Belongs to the tropomyosin family.</text>
</comment>
<dbReference type="Proteomes" id="UP000326458">
    <property type="component" value="Unassembled WGS sequence"/>
</dbReference>
<dbReference type="EMBL" id="VCEA01000002">
    <property type="protein sequence ID" value="KAB0346767.1"/>
    <property type="molecule type" value="Genomic_DNA"/>
</dbReference>
<dbReference type="Pfam" id="PF00261">
    <property type="entry name" value="Tropomyosin"/>
    <property type="match status" value="1"/>
</dbReference>
<feature type="compositionally biased region" description="Basic and acidic residues" evidence="6">
    <location>
        <begin position="1"/>
        <end position="13"/>
    </location>
</feature>
<evidence type="ECO:0000256" key="2">
    <source>
        <dbReference type="ARBA" id="ARBA00023054"/>
    </source>
</evidence>
<feature type="compositionally biased region" description="Basic and acidic residues" evidence="6">
    <location>
        <begin position="26"/>
        <end position="39"/>
    </location>
</feature>
<evidence type="ECO:0000256" key="5">
    <source>
        <dbReference type="SAM" id="Coils"/>
    </source>
</evidence>
<evidence type="ECO:0000256" key="1">
    <source>
        <dbReference type="ARBA" id="ARBA00009036"/>
    </source>
</evidence>
<dbReference type="InterPro" id="IPR000533">
    <property type="entry name" value="Tropomyosin"/>
</dbReference>
<evidence type="ECO:0000256" key="6">
    <source>
        <dbReference type="SAM" id="MobiDB-lite"/>
    </source>
</evidence>
<proteinExistence type="inferred from homology"/>
<evidence type="ECO:0000313" key="8">
    <source>
        <dbReference type="Proteomes" id="UP000326458"/>
    </source>
</evidence>
<name>A0A5N3VBT0_MUNMU</name>
<dbReference type="AlphaFoldDB" id="A0A5N3VBT0"/>
<dbReference type="SUPFAM" id="SSF57997">
    <property type="entry name" value="Tropomyosin"/>
    <property type="match status" value="1"/>
</dbReference>
<evidence type="ECO:0000256" key="3">
    <source>
        <dbReference type="ARBA" id="ARBA00023179"/>
    </source>
</evidence>
<sequence length="154" mass="18100">MQGERWARGRAAQERLAPALQELEEAERAADEPERGMKKEMELQEFQLKDAKHTAQEADQNTEERAELEECHCREMDDAAEEKYPRKGDKYEEEIKISTYKLKEVETRVEFAERSVAGLETTMDNLEEKVKCTQEEQLCKQRMLEQTLLDLNEM</sequence>
<reference evidence="7 8" key="1">
    <citation type="submission" date="2019-06" db="EMBL/GenBank/DDBJ databases">
        <title>Discovery of a novel chromosome fission-fusion reversal in muntjac.</title>
        <authorList>
            <person name="Mudd A.B."/>
            <person name="Bredeson J.V."/>
            <person name="Baum R."/>
            <person name="Hockemeyer D."/>
            <person name="Rokhsar D.S."/>
        </authorList>
    </citation>
    <scope>NUCLEOTIDE SEQUENCE [LARGE SCALE GENOMIC DNA]</scope>
    <source>
        <strain evidence="7">UTSW_UCB_Mm</strain>
        <tissue evidence="7">Fibroblast cell line</tissue>
    </source>
</reference>
<keyword evidence="3" id="KW-0514">Muscle protein</keyword>
<keyword evidence="8" id="KW-1185">Reference proteome</keyword>
<keyword evidence="4" id="KW-0009">Actin-binding</keyword>
<feature type="region of interest" description="Disordered" evidence="6">
    <location>
        <begin position="1"/>
        <end position="39"/>
    </location>
</feature>
<evidence type="ECO:0000256" key="4">
    <source>
        <dbReference type="ARBA" id="ARBA00023203"/>
    </source>
</evidence>
<dbReference type="Gene3D" id="1.20.5.170">
    <property type="match status" value="1"/>
</dbReference>
<dbReference type="Gene3D" id="1.20.5.400">
    <property type="match status" value="1"/>
</dbReference>
<dbReference type="PANTHER" id="PTHR19269">
    <property type="entry name" value="TROPOMYOSIN"/>
    <property type="match status" value="1"/>
</dbReference>
<keyword evidence="2 5" id="KW-0175">Coiled coil</keyword>
<evidence type="ECO:0000313" key="7">
    <source>
        <dbReference type="EMBL" id="KAB0346767.1"/>
    </source>
</evidence>
<accession>A0A5N3VBT0</accession>
<protein>
    <recommendedName>
        <fullName evidence="9">Tropomyosin alpha-3 chain</fullName>
    </recommendedName>
</protein>